<protein>
    <recommendedName>
        <fullName evidence="5 14">Pyruvate kinase</fullName>
        <ecNumber evidence="5 14">2.7.1.40</ecNumber>
    </recommendedName>
</protein>
<dbReference type="Pfam" id="PF02887">
    <property type="entry name" value="PK_C"/>
    <property type="match status" value="1"/>
</dbReference>
<evidence type="ECO:0000256" key="14">
    <source>
        <dbReference type="NCBIfam" id="TIGR01064"/>
    </source>
</evidence>
<comment type="cofactor">
    <cofactor evidence="1">
        <name>K(+)</name>
        <dbReference type="ChEBI" id="CHEBI:29103"/>
    </cofactor>
</comment>
<evidence type="ECO:0000256" key="10">
    <source>
        <dbReference type="ARBA" id="ARBA00022840"/>
    </source>
</evidence>
<dbReference type="GO" id="GO:0016301">
    <property type="term" value="F:kinase activity"/>
    <property type="evidence" value="ECO:0007669"/>
    <property type="project" value="UniProtKB-KW"/>
</dbReference>
<dbReference type="InterPro" id="IPR011037">
    <property type="entry name" value="Pyrv_Knase-like_insert_dom_sf"/>
</dbReference>
<evidence type="ECO:0000256" key="15">
    <source>
        <dbReference type="RuleBase" id="RU000504"/>
    </source>
</evidence>
<evidence type="ECO:0000256" key="2">
    <source>
        <dbReference type="ARBA" id="ARBA00004997"/>
    </source>
</evidence>
<dbReference type="InterPro" id="IPR036918">
    <property type="entry name" value="Pyrv_Knase_C_sf"/>
</dbReference>
<dbReference type="Gene3D" id="2.40.33.10">
    <property type="entry name" value="PK beta-barrel domain-like"/>
    <property type="match status" value="1"/>
</dbReference>
<keyword evidence="8" id="KW-0547">Nucleotide-binding</keyword>
<evidence type="ECO:0000256" key="12">
    <source>
        <dbReference type="ARBA" id="ARBA00023152"/>
    </source>
</evidence>
<keyword evidence="7" id="KW-0479">Metal-binding</keyword>
<dbReference type="SUPFAM" id="SSF50800">
    <property type="entry name" value="PK beta-barrel domain-like"/>
    <property type="match status" value="1"/>
</dbReference>
<organism evidence="18">
    <name type="scientific">Candidatus Actinomarina minuta</name>
    <dbReference type="NCBI Taxonomy" id="1389454"/>
    <lineage>
        <taxon>Bacteria</taxon>
        <taxon>Bacillati</taxon>
        <taxon>Actinomycetota</taxon>
        <taxon>Actinomycetes</taxon>
        <taxon>Candidatus Actinomarinidae</taxon>
        <taxon>Candidatus Actinomarinales</taxon>
        <taxon>Candidatus Actinomarineae</taxon>
        <taxon>Candidatus Actinomarinaceae</taxon>
        <taxon>Candidatus Actinomarina</taxon>
    </lineage>
</organism>
<evidence type="ECO:0000256" key="9">
    <source>
        <dbReference type="ARBA" id="ARBA00022777"/>
    </source>
</evidence>
<dbReference type="SUPFAM" id="SSF52935">
    <property type="entry name" value="PK C-terminal domain-like"/>
    <property type="match status" value="1"/>
</dbReference>
<proteinExistence type="inferred from homology"/>
<dbReference type="SUPFAM" id="SSF51621">
    <property type="entry name" value="Phosphoenolpyruvate/pyruvate domain"/>
    <property type="match status" value="1"/>
</dbReference>
<dbReference type="GO" id="GO:0005524">
    <property type="term" value="F:ATP binding"/>
    <property type="evidence" value="ECO:0007669"/>
    <property type="project" value="UniProtKB-KW"/>
</dbReference>
<evidence type="ECO:0000256" key="11">
    <source>
        <dbReference type="ARBA" id="ARBA00022842"/>
    </source>
</evidence>
<dbReference type="InterPro" id="IPR015813">
    <property type="entry name" value="Pyrv/PenolPyrv_kinase-like_dom"/>
</dbReference>
<dbReference type="InterPro" id="IPR001697">
    <property type="entry name" value="Pyr_Knase"/>
</dbReference>
<evidence type="ECO:0000256" key="3">
    <source>
        <dbReference type="ARBA" id="ARBA00008663"/>
    </source>
</evidence>
<dbReference type="NCBIfam" id="NF004978">
    <property type="entry name" value="PRK06354.1"/>
    <property type="match status" value="1"/>
</dbReference>
<comment type="pathway">
    <text evidence="2 15">Carbohydrate degradation; glycolysis; pyruvate from D-glyceraldehyde 3-phosphate: step 5/5.</text>
</comment>
<dbReference type="PRINTS" id="PR01050">
    <property type="entry name" value="PYRUVTKNASE"/>
</dbReference>
<keyword evidence="12 15" id="KW-0324">Glycolysis</keyword>
<evidence type="ECO:0000256" key="13">
    <source>
        <dbReference type="ARBA" id="ARBA00023317"/>
    </source>
</evidence>
<feature type="domain" description="Pyruvate kinase barrel" evidence="16">
    <location>
        <begin position="3"/>
        <end position="314"/>
    </location>
</feature>
<dbReference type="InterPro" id="IPR015795">
    <property type="entry name" value="Pyrv_Knase_C"/>
</dbReference>
<evidence type="ECO:0000259" key="17">
    <source>
        <dbReference type="Pfam" id="PF02887"/>
    </source>
</evidence>
<keyword evidence="9 15" id="KW-0418">Kinase</keyword>
<evidence type="ECO:0000256" key="6">
    <source>
        <dbReference type="ARBA" id="ARBA00022679"/>
    </source>
</evidence>
<dbReference type="InterPro" id="IPR040442">
    <property type="entry name" value="Pyrv_kinase-like_dom_sf"/>
</dbReference>
<evidence type="ECO:0000259" key="16">
    <source>
        <dbReference type="Pfam" id="PF00224"/>
    </source>
</evidence>
<name>S5DW87_9ACTN</name>
<dbReference type="InterPro" id="IPR015806">
    <property type="entry name" value="Pyrv_Knase_insert_dom_sf"/>
</dbReference>
<keyword evidence="13 18" id="KW-0670">Pyruvate</keyword>
<dbReference type="NCBIfam" id="NF004491">
    <property type="entry name" value="PRK05826.1"/>
    <property type="match status" value="1"/>
</dbReference>
<dbReference type="FunFam" id="2.40.33.10:FF:000001">
    <property type="entry name" value="Pyruvate kinase"/>
    <property type="match status" value="1"/>
</dbReference>
<evidence type="ECO:0000313" key="18">
    <source>
        <dbReference type="EMBL" id="AGQ19257.1"/>
    </source>
</evidence>
<comment type="subunit">
    <text evidence="4">Homotetramer.</text>
</comment>
<dbReference type="UniPathway" id="UPA00109">
    <property type="reaction ID" value="UER00188"/>
</dbReference>
<dbReference type="Gene3D" id="3.20.20.60">
    <property type="entry name" value="Phosphoenolpyruvate-binding domains"/>
    <property type="match status" value="1"/>
</dbReference>
<keyword evidence="6 15" id="KW-0808">Transferase</keyword>
<comment type="catalytic activity">
    <reaction evidence="15">
        <text>pyruvate + ATP = phosphoenolpyruvate + ADP + H(+)</text>
        <dbReference type="Rhea" id="RHEA:18157"/>
        <dbReference type="ChEBI" id="CHEBI:15361"/>
        <dbReference type="ChEBI" id="CHEBI:15378"/>
        <dbReference type="ChEBI" id="CHEBI:30616"/>
        <dbReference type="ChEBI" id="CHEBI:58702"/>
        <dbReference type="ChEBI" id="CHEBI:456216"/>
        <dbReference type="EC" id="2.7.1.40"/>
    </reaction>
</comment>
<dbReference type="GO" id="GO:0000287">
    <property type="term" value="F:magnesium ion binding"/>
    <property type="evidence" value="ECO:0007669"/>
    <property type="project" value="UniProtKB-UniRule"/>
</dbReference>
<dbReference type="NCBIfam" id="TIGR01064">
    <property type="entry name" value="pyruv_kin"/>
    <property type="match status" value="1"/>
</dbReference>
<evidence type="ECO:0000256" key="4">
    <source>
        <dbReference type="ARBA" id="ARBA00011881"/>
    </source>
</evidence>
<comment type="similarity">
    <text evidence="3 15">Belongs to the pyruvate kinase family.</text>
</comment>
<dbReference type="EMBL" id="KC811126">
    <property type="protein sequence ID" value="AGQ19257.1"/>
    <property type="molecule type" value="Genomic_DNA"/>
</dbReference>
<feature type="domain" description="Pyruvate kinase C-terminal" evidence="17">
    <location>
        <begin position="348"/>
        <end position="460"/>
    </location>
</feature>
<dbReference type="AlphaFoldDB" id="S5DW87"/>
<reference evidence="18" key="1">
    <citation type="journal article" date="2013" name="Sci. Rep.">
        <title>Metagenomics uncovers a new group of low GC and ultra-small marine Actinobacteria.</title>
        <authorList>
            <person name="Ghai R."/>
            <person name="Mizuno C.M."/>
            <person name="Picazo A."/>
            <person name="Camacho A."/>
            <person name="Rodriguez-Valera F."/>
        </authorList>
    </citation>
    <scope>NUCLEOTIDE SEQUENCE</scope>
</reference>
<dbReference type="PANTHER" id="PTHR11817">
    <property type="entry name" value="PYRUVATE KINASE"/>
    <property type="match status" value="1"/>
</dbReference>
<evidence type="ECO:0000256" key="8">
    <source>
        <dbReference type="ARBA" id="ARBA00022741"/>
    </source>
</evidence>
<dbReference type="GO" id="GO:0030955">
    <property type="term" value="F:potassium ion binding"/>
    <property type="evidence" value="ECO:0007669"/>
    <property type="project" value="UniProtKB-UniRule"/>
</dbReference>
<accession>S5DW87</accession>
<evidence type="ECO:0000256" key="7">
    <source>
        <dbReference type="ARBA" id="ARBA00022723"/>
    </source>
</evidence>
<evidence type="ECO:0000256" key="1">
    <source>
        <dbReference type="ARBA" id="ARBA00001958"/>
    </source>
</evidence>
<dbReference type="EC" id="2.7.1.40" evidence="5 14"/>
<dbReference type="Pfam" id="PF00224">
    <property type="entry name" value="PK"/>
    <property type="match status" value="1"/>
</dbReference>
<dbReference type="GO" id="GO:0004743">
    <property type="term" value="F:pyruvate kinase activity"/>
    <property type="evidence" value="ECO:0007669"/>
    <property type="project" value="UniProtKB-UniRule"/>
</dbReference>
<dbReference type="Gene3D" id="3.40.1380.20">
    <property type="entry name" value="Pyruvate kinase, C-terminal domain"/>
    <property type="match status" value="1"/>
</dbReference>
<evidence type="ECO:0000256" key="5">
    <source>
        <dbReference type="ARBA" id="ARBA00012142"/>
    </source>
</evidence>
<keyword evidence="10" id="KW-0067">ATP-binding</keyword>
<keyword evidence="11 15" id="KW-0460">Magnesium</keyword>
<dbReference type="InterPro" id="IPR015793">
    <property type="entry name" value="Pyrv_Knase_brl"/>
</dbReference>
<sequence>MDRKTKIIATVGPSLLSEQKIHKVVQQGVDVLRLNFSHGSMEDHENIIKWAKSSKKNVAVMQDIQGPKIRTGIAKENTVLKKSKQINITNKECKSDETTVFINYEDLIQDINIGDRIFIDDGQVVLKVVEKNKNTLEALILIGGELRDNQGVAFPDSNLSVSAITPKDIEDLKFGKSNDVDFVAVSFVRNAEDINTVKKLIPKDIKVIAKIELKIALDNIEEILEVSDGVMVARGDLGVQLPIEQVPFVQKQILNAANSRGKISITATEMLQSMKTAYRPTRAEVTDITNAILEGTDAVMLSAETSIGDHPNRVVEVMSTICSETDARNDTSTLMFKELSSIDELTTTLARAAVQVANDIDARAIVAFTESGRTPLLISNYRPKSPIITFTSKSKTYNQMSLLWGVEQYKIERRNTFEEMLSDANDFLKNEKKYNKGDKVVVVAGTPPNVEAATNLIRVHRIGES</sequence>